<proteinExistence type="predicted"/>
<dbReference type="Pfam" id="PF11720">
    <property type="entry name" value="Inhibitor_I78"/>
    <property type="match status" value="1"/>
</dbReference>
<name>A0A365PMM3_ACIJU</name>
<reference evidence="1 2" key="1">
    <citation type="submission" date="2018-04" db="EMBL/GenBank/DDBJ databases">
        <title>Acinetobacter junii Genome sequencing and assembly.</title>
        <authorList>
            <person name="Su J."/>
            <person name="Rensing C."/>
            <person name="Mazhar H.S."/>
        </authorList>
    </citation>
    <scope>NUCLEOTIDE SEQUENCE [LARGE SCALE GENOMIC DNA]</scope>
    <source>
        <strain evidence="1 2">SC22</strain>
    </source>
</reference>
<dbReference type="PROSITE" id="PS51257">
    <property type="entry name" value="PROKAR_LIPOPROTEIN"/>
    <property type="match status" value="1"/>
</dbReference>
<dbReference type="Pfam" id="PF03891">
    <property type="entry name" value="DUF333"/>
    <property type="match status" value="1"/>
</dbReference>
<organism evidence="1 2">
    <name type="scientific">Acinetobacter junii</name>
    <dbReference type="NCBI Taxonomy" id="40215"/>
    <lineage>
        <taxon>Bacteria</taxon>
        <taxon>Pseudomonadati</taxon>
        <taxon>Pseudomonadota</taxon>
        <taxon>Gammaproteobacteria</taxon>
        <taxon>Moraxellales</taxon>
        <taxon>Moraxellaceae</taxon>
        <taxon>Acinetobacter</taxon>
    </lineage>
</organism>
<dbReference type="AlphaFoldDB" id="A0A365PMM3"/>
<dbReference type="STRING" id="40215.BVL33_08830"/>
<gene>
    <name evidence="1" type="ORF">DC346_01485</name>
</gene>
<dbReference type="Gene3D" id="3.30.10.10">
    <property type="entry name" value="Trypsin Inhibitor V, subunit A"/>
    <property type="match status" value="1"/>
</dbReference>
<protein>
    <submittedName>
        <fullName evidence="1">Hemolysin</fullName>
    </submittedName>
</protein>
<dbReference type="RefSeq" id="WP_112986612.1">
    <property type="nucleotide sequence ID" value="NZ_CP131470.1"/>
</dbReference>
<evidence type="ECO:0000313" key="1">
    <source>
        <dbReference type="EMBL" id="RBA49907.1"/>
    </source>
</evidence>
<sequence>MKNLFIICTVFLSISACSSTPNKDVSPPKIGMPNPASQYCIEQGGQLEIRNEANGQVGYCKLPNGKVVEEWELFRANQPKCDAEEAQKLIGQSGLSDQQIKQKTQSEIVRTVAPNQPVTMDYRENRVTVTIDPSSKKILNASCG</sequence>
<comment type="caution">
    <text evidence="1">The sequence shown here is derived from an EMBL/GenBank/DDBJ whole genome shotgun (WGS) entry which is preliminary data.</text>
</comment>
<dbReference type="PANTHER" id="PTHR38008:SF2">
    <property type="entry name" value="HEMOLYSIN"/>
    <property type="match status" value="1"/>
</dbReference>
<dbReference type="PANTHER" id="PTHR38008">
    <property type="entry name" value="HEMOLYSIN-RELATED"/>
    <property type="match status" value="1"/>
</dbReference>
<accession>A0A365PMM3</accession>
<dbReference type="EMBL" id="QEWH01000008">
    <property type="protein sequence ID" value="RBA49907.1"/>
    <property type="molecule type" value="Genomic_DNA"/>
</dbReference>
<dbReference type="InterPro" id="IPR021719">
    <property type="entry name" value="Prot_inh_I78"/>
</dbReference>
<dbReference type="InterPro" id="IPR005590">
    <property type="entry name" value="DUF333"/>
</dbReference>
<evidence type="ECO:0000313" key="2">
    <source>
        <dbReference type="Proteomes" id="UP000253688"/>
    </source>
</evidence>
<dbReference type="Proteomes" id="UP000253688">
    <property type="component" value="Unassembled WGS sequence"/>
</dbReference>